<accession>A0A8J5QHL1</accession>
<sequence length="199" mass="22937">MSNERIPDNLIPPLRFTTIQTNLYRGGYPREVNFPFLETLELKTIISLTPNPITSETDPKLYEFIRKHSINLVHLECAPAGKGKKRGVPLDYHIILTAINYIIHNKYQPIYIHCLNGGQVTSLLIACLRKLQFWSLISIFNEFIQFTGNITVNDRNFVEGFKGDIIIDPNDKVDWLWEGVSKHIIGTRPKLKVIESKIY</sequence>
<dbReference type="AlphaFoldDB" id="A0A8J5QHL1"/>
<dbReference type="InterPro" id="IPR004861">
    <property type="entry name" value="Siw14-like"/>
</dbReference>
<reference evidence="1 2" key="1">
    <citation type="journal article" date="2021" name="DNA Res.">
        <title>Genome analysis of Candida subhashii reveals its hybrid nature and dual mitochondrial genome conformations.</title>
        <authorList>
            <person name="Mixao V."/>
            <person name="Hegedusova E."/>
            <person name="Saus E."/>
            <person name="Pryszcz L.P."/>
            <person name="Cillingova A."/>
            <person name="Nosek J."/>
            <person name="Gabaldon T."/>
        </authorList>
    </citation>
    <scope>NUCLEOTIDE SEQUENCE [LARGE SCALE GENOMIC DNA]</scope>
    <source>
        <strain evidence="1 2">CBS 10753</strain>
    </source>
</reference>
<dbReference type="OrthoDB" id="6375174at2759"/>
<name>A0A8J5QHL1_9ASCO</name>
<comment type="caution">
    <text evidence="1">The sequence shown here is derived from an EMBL/GenBank/DDBJ whole genome shotgun (WGS) entry which is preliminary data.</text>
</comment>
<dbReference type="PANTHER" id="PTHR31126">
    <property type="entry name" value="TYROSINE-PROTEIN PHOSPHATASE"/>
    <property type="match status" value="1"/>
</dbReference>
<proteinExistence type="predicted"/>
<evidence type="ECO:0000313" key="2">
    <source>
        <dbReference type="Proteomes" id="UP000694255"/>
    </source>
</evidence>
<dbReference type="Proteomes" id="UP000694255">
    <property type="component" value="Unassembled WGS sequence"/>
</dbReference>
<evidence type="ECO:0000313" key="1">
    <source>
        <dbReference type="EMBL" id="KAG7662184.1"/>
    </source>
</evidence>
<organism evidence="1 2">
    <name type="scientific">[Candida] subhashii</name>
    <dbReference type="NCBI Taxonomy" id="561895"/>
    <lineage>
        <taxon>Eukaryota</taxon>
        <taxon>Fungi</taxon>
        <taxon>Dikarya</taxon>
        <taxon>Ascomycota</taxon>
        <taxon>Saccharomycotina</taxon>
        <taxon>Pichiomycetes</taxon>
        <taxon>Debaryomycetaceae</taxon>
        <taxon>Spathaspora</taxon>
    </lineage>
</organism>
<dbReference type="GeneID" id="73471112"/>
<dbReference type="Pfam" id="PF03162">
    <property type="entry name" value="Y_phosphatase2"/>
    <property type="match status" value="1"/>
</dbReference>
<dbReference type="PANTHER" id="PTHR31126:SF14">
    <property type="entry name" value="TYROSINE-PROTEIN PHOSPHATASE OCA6-RELATED"/>
    <property type="match status" value="1"/>
</dbReference>
<keyword evidence="2" id="KW-1185">Reference proteome</keyword>
<dbReference type="EMBL" id="JAGSYN010000183">
    <property type="protein sequence ID" value="KAG7662184.1"/>
    <property type="molecule type" value="Genomic_DNA"/>
</dbReference>
<dbReference type="RefSeq" id="XP_049262417.1">
    <property type="nucleotide sequence ID" value="XM_049408258.1"/>
</dbReference>
<dbReference type="GO" id="GO:0016791">
    <property type="term" value="F:phosphatase activity"/>
    <property type="evidence" value="ECO:0007669"/>
    <property type="project" value="TreeGrafter"/>
</dbReference>
<gene>
    <name evidence="1" type="ORF">J8A68_004312</name>
</gene>
<protein>
    <submittedName>
        <fullName evidence="1">OCA6</fullName>
    </submittedName>
</protein>
<dbReference type="FunFam" id="3.90.190.10:FF:000084">
    <property type="entry name" value="Tyrosine phospatase-like protein"/>
    <property type="match status" value="1"/>
</dbReference>